<sequence length="249" mass="26958">MSNKKSVFSFHAFKKRLSKKLSKFSSRNRAEPVISTGVGKGACGSSVNPLPDPTADHRLFWSAKRGFVTRSHPNLTAECTSDTGFETSDPEDEREASTVSVDVFTHSLSAYVPTTYRSGSQSSLLSGYQSSVQSITEQDESDDDFVPPPQSCASENSDNEAAPSRVLDLTSPADNVDAIPLPHASKESRKVDEFVTYKKKLKKIKRSSSTTMMSGWSSLGGILTYKTGGGIPVSSQFDSVNIRSDVSKP</sequence>
<evidence type="ECO:0000256" key="1">
    <source>
        <dbReference type="SAM" id="MobiDB-lite"/>
    </source>
</evidence>
<gene>
    <name evidence="2" type="ORF">CAPTEDRAFT_200030</name>
</gene>
<organism evidence="2">
    <name type="scientific">Capitella teleta</name>
    <name type="common">Polychaete worm</name>
    <dbReference type="NCBI Taxonomy" id="283909"/>
    <lineage>
        <taxon>Eukaryota</taxon>
        <taxon>Metazoa</taxon>
        <taxon>Spiralia</taxon>
        <taxon>Lophotrochozoa</taxon>
        <taxon>Annelida</taxon>
        <taxon>Polychaeta</taxon>
        <taxon>Sedentaria</taxon>
        <taxon>Scolecida</taxon>
        <taxon>Capitellidae</taxon>
        <taxon>Capitella</taxon>
    </lineage>
</organism>
<proteinExistence type="predicted"/>
<reference evidence="3" key="3">
    <citation type="submission" date="2015-06" db="UniProtKB">
        <authorList>
            <consortium name="EnsemblMetazoa"/>
        </authorList>
    </citation>
    <scope>IDENTIFICATION</scope>
</reference>
<keyword evidence="4" id="KW-1185">Reference proteome</keyword>
<dbReference type="EMBL" id="AMQN01007727">
    <property type="status" value="NOT_ANNOTATED_CDS"/>
    <property type="molecule type" value="Genomic_DNA"/>
</dbReference>
<dbReference type="EMBL" id="KB301284">
    <property type="protein sequence ID" value="ELU05734.1"/>
    <property type="molecule type" value="Genomic_DNA"/>
</dbReference>
<evidence type="ECO:0000313" key="2">
    <source>
        <dbReference type="EMBL" id="ELU05734.1"/>
    </source>
</evidence>
<protein>
    <submittedName>
        <fullName evidence="2 3">Uncharacterized protein</fullName>
    </submittedName>
</protein>
<dbReference type="Proteomes" id="UP000014760">
    <property type="component" value="Unassembled WGS sequence"/>
</dbReference>
<reference evidence="4" key="1">
    <citation type="submission" date="2012-12" db="EMBL/GenBank/DDBJ databases">
        <authorList>
            <person name="Hellsten U."/>
            <person name="Grimwood J."/>
            <person name="Chapman J.A."/>
            <person name="Shapiro H."/>
            <person name="Aerts A."/>
            <person name="Otillar R.P."/>
            <person name="Terry A.Y."/>
            <person name="Boore J.L."/>
            <person name="Simakov O."/>
            <person name="Marletaz F."/>
            <person name="Cho S.-J."/>
            <person name="Edsinger-Gonzales E."/>
            <person name="Havlak P."/>
            <person name="Kuo D.-H."/>
            <person name="Larsson T."/>
            <person name="Lv J."/>
            <person name="Arendt D."/>
            <person name="Savage R."/>
            <person name="Osoegawa K."/>
            <person name="de Jong P."/>
            <person name="Lindberg D.R."/>
            <person name="Seaver E.C."/>
            <person name="Weisblat D.A."/>
            <person name="Putnam N.H."/>
            <person name="Grigoriev I.V."/>
            <person name="Rokhsar D.S."/>
        </authorList>
    </citation>
    <scope>NUCLEOTIDE SEQUENCE</scope>
    <source>
        <strain evidence="4">I ESC-2004</strain>
    </source>
</reference>
<feature type="region of interest" description="Disordered" evidence="1">
    <location>
        <begin position="129"/>
        <end position="163"/>
    </location>
</feature>
<reference evidence="2 4" key="2">
    <citation type="journal article" date="2013" name="Nature">
        <title>Insights into bilaterian evolution from three spiralian genomes.</title>
        <authorList>
            <person name="Simakov O."/>
            <person name="Marletaz F."/>
            <person name="Cho S.J."/>
            <person name="Edsinger-Gonzales E."/>
            <person name="Havlak P."/>
            <person name="Hellsten U."/>
            <person name="Kuo D.H."/>
            <person name="Larsson T."/>
            <person name="Lv J."/>
            <person name="Arendt D."/>
            <person name="Savage R."/>
            <person name="Osoegawa K."/>
            <person name="de Jong P."/>
            <person name="Grimwood J."/>
            <person name="Chapman J.A."/>
            <person name="Shapiro H."/>
            <person name="Aerts A."/>
            <person name="Otillar R.P."/>
            <person name="Terry A.Y."/>
            <person name="Boore J.L."/>
            <person name="Grigoriev I.V."/>
            <person name="Lindberg D.R."/>
            <person name="Seaver E.C."/>
            <person name="Weisblat D.A."/>
            <person name="Putnam N.H."/>
            <person name="Rokhsar D.S."/>
        </authorList>
    </citation>
    <scope>NUCLEOTIDE SEQUENCE</scope>
    <source>
        <strain evidence="2 4">I ESC-2004</strain>
    </source>
</reference>
<dbReference type="EnsemblMetazoa" id="CapteT200030">
    <property type="protein sequence ID" value="CapteP200030"/>
    <property type="gene ID" value="CapteG200030"/>
</dbReference>
<evidence type="ECO:0000313" key="4">
    <source>
        <dbReference type="Proteomes" id="UP000014760"/>
    </source>
</evidence>
<name>R7UGR1_CAPTE</name>
<dbReference type="AlphaFoldDB" id="R7UGR1"/>
<evidence type="ECO:0000313" key="3">
    <source>
        <dbReference type="EnsemblMetazoa" id="CapteP200030"/>
    </source>
</evidence>
<dbReference type="HOGENOM" id="CLU_1116654_0_0_1"/>
<feature type="region of interest" description="Disordered" evidence="1">
    <location>
        <begin position="78"/>
        <end position="98"/>
    </location>
</feature>
<accession>R7UGR1</accession>